<dbReference type="InterPro" id="IPR043128">
    <property type="entry name" value="Rev_trsase/Diguanyl_cyclase"/>
</dbReference>
<evidence type="ECO:0000256" key="6">
    <source>
        <dbReference type="ARBA" id="ARBA00022801"/>
    </source>
</evidence>
<dbReference type="Pfam" id="PF17917">
    <property type="entry name" value="RT_RNaseH"/>
    <property type="match status" value="1"/>
</dbReference>
<dbReference type="GO" id="GO:0003676">
    <property type="term" value="F:nucleic acid binding"/>
    <property type="evidence" value="ECO:0007669"/>
    <property type="project" value="InterPro"/>
</dbReference>
<dbReference type="SUPFAM" id="SSF56672">
    <property type="entry name" value="DNA/RNA polymerases"/>
    <property type="match status" value="1"/>
</dbReference>
<dbReference type="OrthoDB" id="8060624at2759"/>
<keyword evidence="4" id="KW-0540">Nuclease</keyword>
<evidence type="ECO:0000259" key="11">
    <source>
        <dbReference type="PROSITE" id="PS50878"/>
    </source>
</evidence>
<dbReference type="SMART" id="SM00343">
    <property type="entry name" value="ZnF_C2HC"/>
    <property type="match status" value="2"/>
</dbReference>
<evidence type="ECO:0000256" key="8">
    <source>
        <dbReference type="PROSITE-ProRule" id="PRU00047"/>
    </source>
</evidence>
<evidence type="ECO:0000313" key="13">
    <source>
        <dbReference type="Proteomes" id="UP000279307"/>
    </source>
</evidence>
<feature type="domain" description="CCHC-type" evidence="10">
    <location>
        <begin position="293"/>
        <end position="309"/>
    </location>
</feature>
<feature type="region of interest" description="Disordered" evidence="9">
    <location>
        <begin position="92"/>
        <end position="124"/>
    </location>
</feature>
<feature type="compositionally biased region" description="Basic and acidic residues" evidence="9">
    <location>
        <begin position="1"/>
        <end position="22"/>
    </location>
</feature>
<dbReference type="InterPro" id="IPR001878">
    <property type="entry name" value="Znf_CCHC"/>
</dbReference>
<dbReference type="CDD" id="cd09274">
    <property type="entry name" value="RNase_HI_RT_Ty3"/>
    <property type="match status" value="1"/>
</dbReference>
<dbReference type="Pfam" id="PF00098">
    <property type="entry name" value="zf-CCHC"/>
    <property type="match status" value="2"/>
</dbReference>
<dbReference type="CDD" id="cd01647">
    <property type="entry name" value="RT_LTR"/>
    <property type="match status" value="1"/>
</dbReference>
<dbReference type="Gene3D" id="4.10.60.10">
    <property type="entry name" value="Zinc finger, CCHC-type"/>
    <property type="match status" value="1"/>
</dbReference>
<evidence type="ECO:0000256" key="1">
    <source>
        <dbReference type="ARBA" id="ARBA00012493"/>
    </source>
</evidence>
<dbReference type="GO" id="GO:0008270">
    <property type="term" value="F:zinc ion binding"/>
    <property type="evidence" value="ECO:0007669"/>
    <property type="project" value="UniProtKB-KW"/>
</dbReference>
<accession>A0A3L8DI58</accession>
<dbReference type="InterPro" id="IPR000477">
    <property type="entry name" value="RT_dom"/>
</dbReference>
<dbReference type="PROSITE" id="PS50158">
    <property type="entry name" value="ZF_CCHC"/>
    <property type="match status" value="2"/>
</dbReference>
<evidence type="ECO:0000256" key="5">
    <source>
        <dbReference type="ARBA" id="ARBA00022759"/>
    </source>
</evidence>
<reference evidence="12 13" key="1">
    <citation type="journal article" date="2018" name="Genome Res.">
        <title>The genomic architecture and molecular evolution of ant odorant receptors.</title>
        <authorList>
            <person name="McKenzie S.K."/>
            <person name="Kronauer D.J.C."/>
        </authorList>
    </citation>
    <scope>NUCLEOTIDE SEQUENCE [LARGE SCALE GENOMIC DNA]</scope>
    <source>
        <strain evidence="12">Clonal line C1</strain>
    </source>
</reference>
<feature type="region of interest" description="Disordered" evidence="9">
    <location>
        <begin position="1"/>
        <end position="54"/>
    </location>
</feature>
<dbReference type="InterPro" id="IPR050951">
    <property type="entry name" value="Retrovirus_Pol_polyprotein"/>
</dbReference>
<organism evidence="12 13">
    <name type="scientific">Ooceraea biroi</name>
    <name type="common">Clonal raider ant</name>
    <name type="synonym">Cerapachys biroi</name>
    <dbReference type="NCBI Taxonomy" id="2015173"/>
    <lineage>
        <taxon>Eukaryota</taxon>
        <taxon>Metazoa</taxon>
        <taxon>Ecdysozoa</taxon>
        <taxon>Arthropoda</taxon>
        <taxon>Hexapoda</taxon>
        <taxon>Insecta</taxon>
        <taxon>Pterygota</taxon>
        <taxon>Neoptera</taxon>
        <taxon>Endopterygota</taxon>
        <taxon>Hymenoptera</taxon>
        <taxon>Apocrita</taxon>
        <taxon>Aculeata</taxon>
        <taxon>Formicoidea</taxon>
        <taxon>Formicidae</taxon>
        <taxon>Dorylinae</taxon>
        <taxon>Ooceraea</taxon>
    </lineage>
</organism>
<keyword evidence="3" id="KW-0548">Nucleotidyltransferase</keyword>
<feature type="domain" description="Reverse transcriptase" evidence="11">
    <location>
        <begin position="494"/>
        <end position="674"/>
    </location>
</feature>
<dbReference type="InterPro" id="IPR043502">
    <property type="entry name" value="DNA/RNA_pol_sf"/>
</dbReference>
<dbReference type="InterPro" id="IPR041373">
    <property type="entry name" value="RT_RNaseH"/>
</dbReference>
<dbReference type="Gene3D" id="3.10.10.10">
    <property type="entry name" value="HIV Type 1 Reverse Transcriptase, subunit A, domain 1"/>
    <property type="match status" value="1"/>
</dbReference>
<dbReference type="InterPro" id="IPR036875">
    <property type="entry name" value="Znf_CCHC_sf"/>
</dbReference>
<dbReference type="EC" id="2.7.7.49" evidence="1"/>
<feature type="compositionally biased region" description="Polar residues" evidence="9">
    <location>
        <begin position="38"/>
        <end position="54"/>
    </location>
</feature>
<feature type="domain" description="CCHC-type" evidence="10">
    <location>
        <begin position="314"/>
        <end position="329"/>
    </location>
</feature>
<dbReference type="PANTHER" id="PTHR37984:SF5">
    <property type="entry name" value="PROTEIN NYNRIN-LIKE"/>
    <property type="match status" value="1"/>
</dbReference>
<dbReference type="GO" id="GO:0003964">
    <property type="term" value="F:RNA-directed DNA polymerase activity"/>
    <property type="evidence" value="ECO:0007669"/>
    <property type="project" value="UniProtKB-KW"/>
</dbReference>
<name>A0A3L8DI58_OOCBI</name>
<evidence type="ECO:0000256" key="3">
    <source>
        <dbReference type="ARBA" id="ARBA00022695"/>
    </source>
</evidence>
<dbReference type="EMBL" id="QOIP01000008">
    <property type="protein sequence ID" value="RLU19882.1"/>
    <property type="molecule type" value="Genomic_DNA"/>
</dbReference>
<dbReference type="Proteomes" id="UP000279307">
    <property type="component" value="Chromosome 8"/>
</dbReference>
<keyword evidence="6" id="KW-0378">Hydrolase</keyword>
<sequence length="949" mass="109051">MENFDREKLEEMSQEQLRRAAEDLQLDATGNREALMNRQPQTSSSQVVSAGQEDQTTTINEKLLLLLTHQSEMSQRLLNAQESIALQLARVTRTDGTDTSTAQGSGTPRADRSSNQSPAELSQVSTMSGSNFIKTLAFQIPAFGGSKKENAATSKLSGEAEKWYARQPNTVISLWAAVKEGLASFSGHQAPFAVIMQKITYRRWNSDSEKFMEYANDKLDRMEALEVTEKDRINLIATGIREPHIRAVALSATNESLHQFLERMRSVTEKLETTGTKRSSSAWTSDKDSRNVKCNYCQKMGHIAKECRNRHLTCYHCQGKGHIARNCPQNTNKDTTKSQPSWIRVTIEIDQIPGRELNVKLFVVPDTTFAGKLLFGRDFIFDNNLRLELSRGQTQLVDLAEPYKEVLEILNINADCKKDIYDIIAENLNSNLSHTEKTKLLQVFKEIDNMHVEKAEDESLVKVHMKDNTIFLYGSRRFSYSERLELQKITDDLLRRKIIKPSDSPYYSRVVLVTKKNGKKRMCIDLRQLNNLIYKQKYSSPVIEDHINNMHGKRVFTSLDLKDGFHQIGVHPDNTKYFAFSTPHGQFEYIKLPFGYSESPTEFQKRIQKIFEKMIREGKILVYVDDIMIATEMVEENLTILREVLYLLKKHNLELNVAKCAFLERTIDYLGYKISAEDVTLSDKHVTAILNFPEPRSVHYVRSFLGLSNYFRKFIQNYALKVEPMQKLVRKSMLFKFDDAARKSFNALKKELISFPGLRFYKHTAETELHTDASSYGFGAVLLQKQENNAFAPVAYFSSPTSDGEKKMHSYELETLAIVKAIERFHVYLQGIRFKVVTDCNELVLAFRKIDINPRIARWTLSLQNYYFKLVHRSGTKMQHVDALSRFIMLITLPTIEDELMIRQLTDDRIRKLAESLEFKEDRRFRVAKRSYVSVISGTTSVCSACRDG</sequence>
<protein>
    <recommendedName>
        <fullName evidence="1">RNA-directed DNA polymerase</fullName>
        <ecNumber evidence="1">2.7.7.49</ecNumber>
    </recommendedName>
</protein>
<evidence type="ECO:0000259" key="10">
    <source>
        <dbReference type="PROSITE" id="PS50158"/>
    </source>
</evidence>
<keyword evidence="8" id="KW-0862">Zinc</keyword>
<evidence type="ECO:0000256" key="9">
    <source>
        <dbReference type="SAM" id="MobiDB-lite"/>
    </source>
</evidence>
<proteinExistence type="predicted"/>
<dbReference type="PANTHER" id="PTHR37984">
    <property type="entry name" value="PROTEIN CBG26694"/>
    <property type="match status" value="1"/>
</dbReference>
<dbReference type="SUPFAM" id="SSF57756">
    <property type="entry name" value="Retrovirus zinc finger-like domains"/>
    <property type="match status" value="1"/>
</dbReference>
<evidence type="ECO:0000256" key="7">
    <source>
        <dbReference type="ARBA" id="ARBA00022918"/>
    </source>
</evidence>
<comment type="caution">
    <text evidence="12">The sequence shown here is derived from an EMBL/GenBank/DDBJ whole genome shotgun (WGS) entry which is preliminary data.</text>
</comment>
<feature type="compositionally biased region" description="Polar residues" evidence="9">
    <location>
        <begin position="113"/>
        <end position="124"/>
    </location>
</feature>
<dbReference type="Gene3D" id="3.30.70.270">
    <property type="match status" value="2"/>
</dbReference>
<feature type="compositionally biased region" description="Polar residues" evidence="9">
    <location>
        <begin position="97"/>
        <end position="106"/>
    </location>
</feature>
<evidence type="ECO:0000313" key="12">
    <source>
        <dbReference type="EMBL" id="RLU19882.1"/>
    </source>
</evidence>
<gene>
    <name evidence="12" type="ORF">DMN91_008441</name>
</gene>
<dbReference type="AlphaFoldDB" id="A0A3L8DI58"/>
<keyword evidence="8" id="KW-0479">Metal-binding</keyword>
<dbReference type="Pfam" id="PF00078">
    <property type="entry name" value="RVT_1"/>
    <property type="match status" value="1"/>
</dbReference>
<dbReference type="GO" id="GO:0016787">
    <property type="term" value="F:hydrolase activity"/>
    <property type="evidence" value="ECO:0007669"/>
    <property type="project" value="UniProtKB-KW"/>
</dbReference>
<keyword evidence="2" id="KW-0808">Transferase</keyword>
<keyword evidence="5" id="KW-0255">Endonuclease</keyword>
<dbReference type="GO" id="GO:0004519">
    <property type="term" value="F:endonuclease activity"/>
    <property type="evidence" value="ECO:0007669"/>
    <property type="project" value="UniProtKB-KW"/>
</dbReference>
<keyword evidence="8" id="KW-0863">Zinc-finger</keyword>
<evidence type="ECO:0000256" key="4">
    <source>
        <dbReference type="ARBA" id="ARBA00022722"/>
    </source>
</evidence>
<dbReference type="FunFam" id="3.30.70.270:FF:000020">
    <property type="entry name" value="Transposon Tf2-6 polyprotein-like Protein"/>
    <property type="match status" value="1"/>
</dbReference>
<dbReference type="PROSITE" id="PS50878">
    <property type="entry name" value="RT_POL"/>
    <property type="match status" value="1"/>
</dbReference>
<evidence type="ECO:0000256" key="2">
    <source>
        <dbReference type="ARBA" id="ARBA00022679"/>
    </source>
</evidence>
<keyword evidence="7" id="KW-0695">RNA-directed DNA polymerase</keyword>